<keyword evidence="2" id="KW-0472">Membrane</keyword>
<comment type="similarity">
    <text evidence="1">Belongs to the YggT family.</text>
</comment>
<accession>A0A8H8YXR7</accession>
<dbReference type="EMBL" id="CAJNAP010000006">
    <property type="protein sequence ID" value="CAE6495581.1"/>
    <property type="molecule type" value="Genomic_DNA"/>
</dbReference>
<comment type="caution">
    <text evidence="3">The sequence shown here is derived from an EMBL/GenBank/DDBJ whole genome shotgun (WGS) entry which is preliminary data.</text>
</comment>
<evidence type="ECO:0000256" key="2">
    <source>
        <dbReference type="SAM" id="Phobius"/>
    </source>
</evidence>
<feature type="transmembrane region" description="Helical" evidence="2">
    <location>
        <begin position="64"/>
        <end position="86"/>
    </location>
</feature>
<sequence>MMSSQILIFLIDTVLGLFSLALLLRFYMQLLRTPYHNPLSKFLVAITNFIVLPVRRIIPSWKGFDLATLILAWLAQFIILSGVNLLQGYEPDSSMASTFFGFGLLALIELIRMTLYIIMIMIIVQAVLSWINPYSPLAPILDSFTQPILDIFRRRIPPVANVDLSPLFAIILVQLLLMVVASVQQEIAYMF</sequence>
<evidence type="ECO:0000313" key="4">
    <source>
        <dbReference type="Proteomes" id="UP000601736"/>
    </source>
</evidence>
<evidence type="ECO:0000256" key="1">
    <source>
        <dbReference type="ARBA" id="ARBA00010894"/>
    </source>
</evidence>
<gene>
    <name evidence="3" type="ORF">NMYAN_140023</name>
</gene>
<keyword evidence="2" id="KW-1133">Transmembrane helix</keyword>
<dbReference type="Proteomes" id="UP000601736">
    <property type="component" value="Unassembled WGS sequence"/>
</dbReference>
<reference evidence="3" key="1">
    <citation type="submission" date="2021-02" db="EMBL/GenBank/DDBJ databases">
        <authorList>
            <person name="Han P."/>
        </authorList>
    </citation>
    <scope>NUCLEOTIDE SEQUENCE</scope>
    <source>
        <strain evidence="3">Nitrosomonas nitrosa 18-3D</strain>
    </source>
</reference>
<protein>
    <submittedName>
        <fullName evidence="3">YggT family protein</fullName>
    </submittedName>
</protein>
<dbReference type="PANTHER" id="PTHR33219">
    <property type="entry name" value="YLMG HOMOLOG PROTEIN 2, CHLOROPLASTIC"/>
    <property type="match status" value="1"/>
</dbReference>
<dbReference type="PANTHER" id="PTHR33219:SF14">
    <property type="entry name" value="PROTEIN COFACTOR ASSEMBLY OF COMPLEX C SUBUNIT B CCB3, CHLOROPLASTIC-RELATED"/>
    <property type="match status" value="1"/>
</dbReference>
<dbReference type="Pfam" id="PF02325">
    <property type="entry name" value="CCB3_YggT"/>
    <property type="match status" value="2"/>
</dbReference>
<keyword evidence="2" id="KW-0812">Transmembrane</keyword>
<dbReference type="InterPro" id="IPR003425">
    <property type="entry name" value="CCB3/YggT"/>
</dbReference>
<dbReference type="RefSeq" id="WP_338061143.1">
    <property type="nucleotide sequence ID" value="NZ_CAJNAP010000006.1"/>
</dbReference>
<feature type="transmembrane region" description="Helical" evidence="2">
    <location>
        <begin position="6"/>
        <end position="27"/>
    </location>
</feature>
<proteinExistence type="inferred from homology"/>
<feature type="transmembrane region" description="Helical" evidence="2">
    <location>
        <begin position="98"/>
        <end position="131"/>
    </location>
</feature>
<evidence type="ECO:0000313" key="3">
    <source>
        <dbReference type="EMBL" id="CAE6495581.1"/>
    </source>
</evidence>
<name>A0A8H8YXR7_9PROT</name>
<organism evidence="3 4">
    <name type="scientific">Nitrosomonas nitrosa</name>
    <dbReference type="NCBI Taxonomy" id="52442"/>
    <lineage>
        <taxon>Bacteria</taxon>
        <taxon>Pseudomonadati</taxon>
        <taxon>Pseudomonadota</taxon>
        <taxon>Betaproteobacteria</taxon>
        <taxon>Nitrosomonadales</taxon>
        <taxon>Nitrosomonadaceae</taxon>
        <taxon>Nitrosomonas</taxon>
    </lineage>
</organism>
<dbReference type="AlphaFoldDB" id="A0A8H8YXR7"/>
<feature type="transmembrane region" description="Helical" evidence="2">
    <location>
        <begin position="164"/>
        <end position="183"/>
    </location>
</feature>
<dbReference type="GO" id="GO:0016020">
    <property type="term" value="C:membrane"/>
    <property type="evidence" value="ECO:0007669"/>
    <property type="project" value="InterPro"/>
</dbReference>